<protein>
    <submittedName>
        <fullName evidence="2">Uncharacterized protein</fullName>
    </submittedName>
</protein>
<evidence type="ECO:0000313" key="2">
    <source>
        <dbReference type="EMBL" id="CAE8723534.1"/>
    </source>
</evidence>
<dbReference type="EMBL" id="CAJNNW010034678">
    <property type="protein sequence ID" value="CAE8723534.1"/>
    <property type="molecule type" value="Genomic_DNA"/>
</dbReference>
<dbReference type="UniPathway" id="UPA00109">
    <property type="reaction ID" value="UER00183"/>
</dbReference>
<dbReference type="InterPro" id="IPR013785">
    <property type="entry name" value="Aldolase_TIM"/>
</dbReference>
<reference evidence="2" key="1">
    <citation type="submission" date="2021-02" db="EMBL/GenBank/DDBJ databases">
        <authorList>
            <person name="Dougan E. K."/>
            <person name="Rhodes N."/>
            <person name="Thang M."/>
            <person name="Chan C."/>
        </authorList>
    </citation>
    <scope>NUCLEOTIDE SEQUENCE</scope>
</reference>
<organism evidence="2 3">
    <name type="scientific">Polarella glacialis</name>
    <name type="common">Dinoflagellate</name>
    <dbReference type="NCBI Taxonomy" id="89957"/>
    <lineage>
        <taxon>Eukaryota</taxon>
        <taxon>Sar</taxon>
        <taxon>Alveolata</taxon>
        <taxon>Dinophyceae</taxon>
        <taxon>Suessiales</taxon>
        <taxon>Suessiaceae</taxon>
        <taxon>Polarella</taxon>
    </lineage>
</organism>
<dbReference type="SUPFAM" id="SSF51569">
    <property type="entry name" value="Aldolase"/>
    <property type="match status" value="4"/>
</dbReference>
<feature type="compositionally biased region" description="Low complexity" evidence="1">
    <location>
        <begin position="35"/>
        <end position="44"/>
    </location>
</feature>
<comment type="caution">
    <text evidence="2">The sequence shown here is derived from an EMBL/GenBank/DDBJ whole genome shotgun (WGS) entry which is preliminary data.</text>
</comment>
<accession>A0A813LCB8</accession>
<evidence type="ECO:0000256" key="1">
    <source>
        <dbReference type="SAM" id="MobiDB-lite"/>
    </source>
</evidence>
<sequence length="1301" mass="141496">MGNVPGFHASCRSKCEEDLADTEDGGDGELDSVPNNNNINNNNNSVPKTTQVLWAVQEEEEEELTEFHSAAATKFADAQECIVSEQDRAACAASLAGVAENDGFFAVLDQSLQAYMHTYGIPESSDEAQQSAELQKWGTRIVTNDSFNGSCVLGAMLSEESFSHIIGDVPLPAYLRQKEVMPFLTLPFSLQDEKNGVQLMIMDGLDALLSKAKQAGMMGVKARSFIKFPNSAGIAAVLDQQLEFARRTCAVGLVPVLHMDVDLHSPDKAKSELMLVEMLMDGALDILALGEKVIFVLTLPKHSNHYLPLIRHPSTLRVMGTTTSATGGGYGRTDSCIILAQQVGMIACFGRAIAEGLQIDQSEEEFGEKLESSFKTILESCTAVPAKEEQLAKVSSQAGFIVGLDFNGDDTATYLGRFGVDVTGMSDEAMASKVDELLRKILTNPEFNGNRVLGAIFTQRFLNLVVDNMPFPQFLWEKLHMLTILKLEHSLKPERAGVCLMQEMKDLSKQINGAANRNIFAVQIRSVVMHDNHAGIKTLCKQSFDIGKKISEKGLVPYLRIEVDINAPRKAQCETMLFDCIMEQLGNLKHDVRVMLDLTAPAEPNTYTPLVNHPGTLRVTAHSGGYGREESCRLLSKNVGLIACLGRAFTEGLSDHQSPEEFSQTLIQSSKAIFVASMTIPIKEIQNVKIIEGEGFFAALDVGGGSQTVQLLLEYGVEVSSLSPKQQQGQLQAFRSRILTNPAINGSRAIAVAISDDFMRHEISGLPAPKYLWEVKQVVTFLKIDRGCQPEKDGMQLVKTAPKLDDLLAEAKDACIFGTKMKSVIKSPNEAGIEAVVKQQLALCRRVMAKDLVPCMQIEVDINATEKEKCEHLLCLALIDSLQSFNASEKVVLWLTLPNKPNSYLSLMGHPNVLRVVALSGGYDQPTAYGMVADNVGMIAGFGRTILGGLKVAMDDEEFTKVLTGTCDHMFQASRRPLVKELQMAKIAFQSGMLAAMDQSIAANTMQSGTVIPLLQDYGIGIDESTTKLEVLKHAHEMRLRMITSSSFNGSLVIGALLDEDTMTRQISRLLAAKYLWEQKSVVPFMKLDRGTLPEKDGVQLLNLKDMSSVLAAIDKAKTFGCLGVKTRAVIRLPNASGIKALVVQQFEVAGLILSKDMVPFLQLEVDLNSPDQGSCERILRQALMAQLRTLKQGEQVVLSMSLPSKAGIYNAFTEHPNVLRVAALSGGVKQRAACDKLAGNSGMVAAFGRALLEGALASQKEKEFSATLDKSIKMIVKASCSGPEATRAPSKEKAAAEAAA</sequence>
<gene>
    <name evidence="2" type="ORF">PGLA2088_LOCUS43203</name>
</gene>
<feature type="compositionally biased region" description="Acidic residues" evidence="1">
    <location>
        <begin position="19"/>
        <end position="30"/>
    </location>
</feature>
<dbReference type="GO" id="GO:0006096">
    <property type="term" value="P:glycolytic process"/>
    <property type="evidence" value="ECO:0007669"/>
    <property type="project" value="UniProtKB-UniPathway"/>
</dbReference>
<feature type="region of interest" description="Disordered" evidence="1">
    <location>
        <begin position="19"/>
        <end position="46"/>
    </location>
</feature>
<dbReference type="Gene3D" id="3.20.20.70">
    <property type="entry name" value="Aldolase class I"/>
    <property type="match status" value="4"/>
</dbReference>
<dbReference type="Proteomes" id="UP000626109">
    <property type="component" value="Unassembled WGS sequence"/>
</dbReference>
<evidence type="ECO:0000313" key="3">
    <source>
        <dbReference type="Proteomes" id="UP000626109"/>
    </source>
</evidence>
<proteinExistence type="predicted"/>
<feature type="region of interest" description="Disordered" evidence="1">
    <location>
        <begin position="1281"/>
        <end position="1301"/>
    </location>
</feature>
<feature type="compositionally biased region" description="Basic and acidic residues" evidence="1">
    <location>
        <begin position="1290"/>
        <end position="1301"/>
    </location>
</feature>
<name>A0A813LCB8_POLGL</name>